<dbReference type="Pfam" id="PF08447">
    <property type="entry name" value="PAS_3"/>
    <property type="match status" value="1"/>
</dbReference>
<dbReference type="InterPro" id="IPR000700">
    <property type="entry name" value="PAS-assoc_C"/>
</dbReference>
<dbReference type="PANTHER" id="PTHR43304">
    <property type="entry name" value="PHYTOCHROME-LIKE PROTEIN CPH1"/>
    <property type="match status" value="1"/>
</dbReference>
<feature type="domain" description="PAS" evidence="7">
    <location>
        <begin position="169"/>
        <end position="240"/>
    </location>
</feature>
<accession>X0WCJ0</accession>
<dbReference type="SMART" id="SM00091">
    <property type="entry name" value="PAS"/>
    <property type="match status" value="2"/>
</dbReference>
<dbReference type="PANTHER" id="PTHR43304:SF1">
    <property type="entry name" value="PAC DOMAIN-CONTAINING PROTEIN"/>
    <property type="match status" value="1"/>
</dbReference>
<name>X0WCJ0_9ZZZZ</name>
<evidence type="ECO:0000256" key="4">
    <source>
        <dbReference type="ARBA" id="ARBA00022679"/>
    </source>
</evidence>
<dbReference type="PROSITE" id="PS50112">
    <property type="entry name" value="PAS"/>
    <property type="match status" value="1"/>
</dbReference>
<evidence type="ECO:0000256" key="1">
    <source>
        <dbReference type="ARBA" id="ARBA00000085"/>
    </source>
</evidence>
<sequence>ELIKNQQTLKESENRYREAFEQLNDEMKERRQAEEDLGESEERFREMAEHIREAFWLYDWKKRKAIYISPAYEVIWDRPIGDFYERADAWDESVHPDDLEYAVDSFERIAETGASEKREYRIIRPDGSVRWVSDSGFAIRDKNGQVVRIAGIAEDITERKQAEVALRESEERFRELAELMPETVFEVDLEGKLQFVNRNAFNNFGYTQQDLKKGLSSFDMIVPKDREPARDNVAKILSGEKSGINE</sequence>
<dbReference type="InterPro" id="IPR052162">
    <property type="entry name" value="Sensor_kinase/Photoreceptor"/>
</dbReference>
<dbReference type="SMART" id="SM00086">
    <property type="entry name" value="PAC"/>
    <property type="match status" value="1"/>
</dbReference>
<dbReference type="EMBL" id="BARS01046279">
    <property type="protein sequence ID" value="GAG28664.1"/>
    <property type="molecule type" value="Genomic_DNA"/>
</dbReference>
<keyword evidence="4" id="KW-0808">Transferase</keyword>
<dbReference type="CDD" id="cd00130">
    <property type="entry name" value="PAS"/>
    <property type="match status" value="2"/>
</dbReference>
<comment type="catalytic activity">
    <reaction evidence="1">
        <text>ATP + protein L-histidine = ADP + protein N-phospho-L-histidine.</text>
        <dbReference type="EC" id="2.7.13.3"/>
    </reaction>
</comment>
<protein>
    <recommendedName>
        <fullName evidence="2">histidine kinase</fullName>
        <ecNumber evidence="2">2.7.13.3</ecNumber>
    </recommendedName>
</protein>
<evidence type="ECO:0000256" key="2">
    <source>
        <dbReference type="ARBA" id="ARBA00012438"/>
    </source>
</evidence>
<feature type="non-terminal residue" evidence="9">
    <location>
        <position position="1"/>
    </location>
</feature>
<dbReference type="Gene3D" id="3.30.450.20">
    <property type="entry name" value="PAS domain"/>
    <property type="match status" value="2"/>
</dbReference>
<proteinExistence type="predicted"/>
<evidence type="ECO:0000313" key="9">
    <source>
        <dbReference type="EMBL" id="GAG28664.1"/>
    </source>
</evidence>
<feature type="domain" description="PAC" evidence="8">
    <location>
        <begin position="116"/>
        <end position="168"/>
    </location>
</feature>
<evidence type="ECO:0000256" key="6">
    <source>
        <dbReference type="SAM" id="Coils"/>
    </source>
</evidence>
<dbReference type="InterPro" id="IPR035965">
    <property type="entry name" value="PAS-like_dom_sf"/>
</dbReference>
<comment type="caution">
    <text evidence="9">The sequence shown here is derived from an EMBL/GenBank/DDBJ whole genome shotgun (WGS) entry which is preliminary data.</text>
</comment>
<dbReference type="PROSITE" id="PS50113">
    <property type="entry name" value="PAC"/>
    <property type="match status" value="1"/>
</dbReference>
<dbReference type="SUPFAM" id="SSF55785">
    <property type="entry name" value="PYP-like sensor domain (PAS domain)"/>
    <property type="match status" value="2"/>
</dbReference>
<keyword evidence="3" id="KW-0597">Phosphoprotein</keyword>
<dbReference type="Pfam" id="PF13188">
    <property type="entry name" value="PAS_8"/>
    <property type="match status" value="1"/>
</dbReference>
<keyword evidence="5" id="KW-0418">Kinase</keyword>
<evidence type="ECO:0000256" key="5">
    <source>
        <dbReference type="ARBA" id="ARBA00022777"/>
    </source>
</evidence>
<reference evidence="9" key="1">
    <citation type="journal article" date="2014" name="Front. Microbiol.">
        <title>High frequency of phylogenetically diverse reductive dehalogenase-homologous genes in deep subseafloor sedimentary metagenomes.</title>
        <authorList>
            <person name="Kawai M."/>
            <person name="Futagami T."/>
            <person name="Toyoda A."/>
            <person name="Takaki Y."/>
            <person name="Nishi S."/>
            <person name="Hori S."/>
            <person name="Arai W."/>
            <person name="Tsubouchi T."/>
            <person name="Morono Y."/>
            <person name="Uchiyama I."/>
            <person name="Ito T."/>
            <person name="Fujiyama A."/>
            <person name="Inagaki F."/>
            <person name="Takami H."/>
        </authorList>
    </citation>
    <scope>NUCLEOTIDE SEQUENCE</scope>
    <source>
        <strain evidence="9">Expedition CK06-06</strain>
    </source>
</reference>
<organism evidence="9">
    <name type="scientific">marine sediment metagenome</name>
    <dbReference type="NCBI Taxonomy" id="412755"/>
    <lineage>
        <taxon>unclassified sequences</taxon>
        <taxon>metagenomes</taxon>
        <taxon>ecological metagenomes</taxon>
    </lineage>
</organism>
<dbReference type="InterPro" id="IPR013655">
    <property type="entry name" value="PAS_fold_3"/>
</dbReference>
<dbReference type="GO" id="GO:0004673">
    <property type="term" value="F:protein histidine kinase activity"/>
    <property type="evidence" value="ECO:0007669"/>
    <property type="project" value="UniProtKB-EC"/>
</dbReference>
<feature type="coiled-coil region" evidence="6">
    <location>
        <begin position="152"/>
        <end position="179"/>
    </location>
</feature>
<evidence type="ECO:0000259" key="8">
    <source>
        <dbReference type="PROSITE" id="PS50113"/>
    </source>
</evidence>
<keyword evidence="6" id="KW-0175">Coiled coil</keyword>
<dbReference type="InterPro" id="IPR000014">
    <property type="entry name" value="PAS"/>
</dbReference>
<dbReference type="InterPro" id="IPR001610">
    <property type="entry name" value="PAC"/>
</dbReference>
<dbReference type="NCBIfam" id="TIGR00229">
    <property type="entry name" value="sensory_box"/>
    <property type="match status" value="2"/>
</dbReference>
<evidence type="ECO:0000256" key="3">
    <source>
        <dbReference type="ARBA" id="ARBA00022553"/>
    </source>
</evidence>
<dbReference type="AlphaFoldDB" id="X0WCJ0"/>
<feature type="coiled-coil region" evidence="6">
    <location>
        <begin position="6"/>
        <end position="50"/>
    </location>
</feature>
<dbReference type="EC" id="2.7.13.3" evidence="2"/>
<gene>
    <name evidence="9" type="ORF">S01H1_69683</name>
</gene>
<evidence type="ECO:0000259" key="7">
    <source>
        <dbReference type="PROSITE" id="PS50112"/>
    </source>
</evidence>
<feature type="non-terminal residue" evidence="9">
    <location>
        <position position="246"/>
    </location>
</feature>